<protein>
    <submittedName>
        <fullName evidence="1">Uncharacterized protein</fullName>
    </submittedName>
</protein>
<sequence length="70" mass="8247">MLRYLANQLSQAVPKEKGTSLISFHRSRGFSCRRGGTHVVQHLAVRRTVRCFQLLELPYRRNLHRRQTIT</sequence>
<proteinExistence type="predicted"/>
<reference evidence="1" key="1">
    <citation type="submission" date="2014-09" db="EMBL/GenBank/DDBJ databases">
        <authorList>
            <person name="Magalhaes I.L.F."/>
            <person name="Oliveira U."/>
            <person name="Santos F.R."/>
            <person name="Vidigal T.H.D.A."/>
            <person name="Brescovit A.D."/>
            <person name="Santos A.J."/>
        </authorList>
    </citation>
    <scope>NUCLEOTIDE SEQUENCE</scope>
    <source>
        <tissue evidence="1">Shoot tissue taken approximately 20 cm above the soil surface</tissue>
    </source>
</reference>
<name>A0A0A9G9D9_ARUDO</name>
<evidence type="ECO:0000313" key="1">
    <source>
        <dbReference type="EMBL" id="JAE19146.1"/>
    </source>
</evidence>
<organism evidence="1">
    <name type="scientific">Arundo donax</name>
    <name type="common">Giant reed</name>
    <name type="synonym">Donax arundinaceus</name>
    <dbReference type="NCBI Taxonomy" id="35708"/>
    <lineage>
        <taxon>Eukaryota</taxon>
        <taxon>Viridiplantae</taxon>
        <taxon>Streptophyta</taxon>
        <taxon>Embryophyta</taxon>
        <taxon>Tracheophyta</taxon>
        <taxon>Spermatophyta</taxon>
        <taxon>Magnoliopsida</taxon>
        <taxon>Liliopsida</taxon>
        <taxon>Poales</taxon>
        <taxon>Poaceae</taxon>
        <taxon>PACMAD clade</taxon>
        <taxon>Arundinoideae</taxon>
        <taxon>Arundineae</taxon>
        <taxon>Arundo</taxon>
    </lineage>
</organism>
<accession>A0A0A9G9D9</accession>
<reference evidence="1" key="2">
    <citation type="journal article" date="2015" name="Data Brief">
        <title>Shoot transcriptome of the giant reed, Arundo donax.</title>
        <authorList>
            <person name="Barrero R.A."/>
            <person name="Guerrero F.D."/>
            <person name="Moolhuijzen P."/>
            <person name="Goolsby J.A."/>
            <person name="Tidwell J."/>
            <person name="Bellgard S.E."/>
            <person name="Bellgard M.I."/>
        </authorList>
    </citation>
    <scope>NUCLEOTIDE SEQUENCE</scope>
    <source>
        <tissue evidence="1">Shoot tissue taken approximately 20 cm above the soil surface</tissue>
    </source>
</reference>
<dbReference type="EMBL" id="GBRH01178750">
    <property type="protein sequence ID" value="JAE19146.1"/>
    <property type="molecule type" value="Transcribed_RNA"/>
</dbReference>
<dbReference type="AlphaFoldDB" id="A0A0A9G9D9"/>